<dbReference type="InterPro" id="IPR001940">
    <property type="entry name" value="Peptidase_S1C"/>
</dbReference>
<evidence type="ECO:0000313" key="1">
    <source>
        <dbReference type="EMBL" id="GGF47790.1"/>
    </source>
</evidence>
<dbReference type="Proteomes" id="UP000646365">
    <property type="component" value="Unassembled WGS sequence"/>
</dbReference>
<dbReference type="InterPro" id="IPR009003">
    <property type="entry name" value="Peptidase_S1_PA"/>
</dbReference>
<dbReference type="SUPFAM" id="SSF50494">
    <property type="entry name" value="Trypsin-like serine proteases"/>
    <property type="match status" value="1"/>
</dbReference>
<accession>A0A8J2Z1J5</accession>
<dbReference type="InterPro" id="IPR043504">
    <property type="entry name" value="Peptidase_S1_PA_chymotrypsin"/>
</dbReference>
<reference evidence="1" key="1">
    <citation type="journal article" date="2014" name="Int. J. Syst. Evol. Microbiol.">
        <title>Complete genome sequence of Corynebacterium casei LMG S-19264T (=DSM 44701T), isolated from a smear-ripened cheese.</title>
        <authorList>
            <consortium name="US DOE Joint Genome Institute (JGI-PGF)"/>
            <person name="Walter F."/>
            <person name="Albersmeier A."/>
            <person name="Kalinowski J."/>
            <person name="Ruckert C."/>
        </authorList>
    </citation>
    <scope>NUCLEOTIDE SEQUENCE</scope>
    <source>
        <strain evidence="1">CGMCC 1.15725</strain>
    </source>
</reference>
<gene>
    <name evidence="1" type="ORF">GCM10011611_62760</name>
</gene>
<dbReference type="PRINTS" id="PR00834">
    <property type="entry name" value="PROTEASES2C"/>
</dbReference>
<keyword evidence="2" id="KW-1185">Reference proteome</keyword>
<dbReference type="GO" id="GO:0004252">
    <property type="term" value="F:serine-type endopeptidase activity"/>
    <property type="evidence" value="ECO:0007669"/>
    <property type="project" value="InterPro"/>
</dbReference>
<comment type="caution">
    <text evidence="1">The sequence shown here is derived from an EMBL/GenBank/DDBJ whole genome shotgun (WGS) entry which is preliminary data.</text>
</comment>
<dbReference type="EMBL" id="BMJQ01000026">
    <property type="protein sequence ID" value="GGF47790.1"/>
    <property type="molecule type" value="Genomic_DNA"/>
</dbReference>
<dbReference type="Gene3D" id="2.40.10.10">
    <property type="entry name" value="Trypsin-like serine proteases"/>
    <property type="match status" value="2"/>
</dbReference>
<sequence>MNGTGFFVDAHGHLLTANHAADGCSALYVVKEGRTFAAEIVAQSPAHDIAILKIGTTQGLPAVFARSGHPTSDTLVFTAGYQTLPAVLARGGSLFNAVVRGGGEPDGEIELVSDATHGASGAPVLNANGLVIGIVTTRLDGQHVIATDADAAKALLAANHIAFEQDDRPQLSPLQDRAARAETISTGVTCFKRR</sequence>
<dbReference type="AlphaFoldDB" id="A0A8J2Z1J5"/>
<proteinExistence type="predicted"/>
<dbReference type="Pfam" id="PF13365">
    <property type="entry name" value="Trypsin_2"/>
    <property type="match status" value="1"/>
</dbReference>
<protein>
    <recommendedName>
        <fullName evidence="3">Serine protease</fullName>
    </recommendedName>
</protein>
<organism evidence="1 2">
    <name type="scientific">Aliidongia dinghuensis</name>
    <dbReference type="NCBI Taxonomy" id="1867774"/>
    <lineage>
        <taxon>Bacteria</taxon>
        <taxon>Pseudomonadati</taxon>
        <taxon>Pseudomonadota</taxon>
        <taxon>Alphaproteobacteria</taxon>
        <taxon>Rhodospirillales</taxon>
        <taxon>Dongiaceae</taxon>
        <taxon>Aliidongia</taxon>
    </lineage>
</organism>
<name>A0A8J2Z1J5_9PROT</name>
<evidence type="ECO:0008006" key="3">
    <source>
        <dbReference type="Google" id="ProtNLM"/>
    </source>
</evidence>
<evidence type="ECO:0000313" key="2">
    <source>
        <dbReference type="Proteomes" id="UP000646365"/>
    </source>
</evidence>
<dbReference type="GO" id="GO:0006508">
    <property type="term" value="P:proteolysis"/>
    <property type="evidence" value="ECO:0007669"/>
    <property type="project" value="InterPro"/>
</dbReference>
<reference evidence="1" key="2">
    <citation type="submission" date="2020-09" db="EMBL/GenBank/DDBJ databases">
        <authorList>
            <person name="Sun Q."/>
            <person name="Zhou Y."/>
        </authorList>
    </citation>
    <scope>NUCLEOTIDE SEQUENCE</scope>
    <source>
        <strain evidence="1">CGMCC 1.15725</strain>
    </source>
</reference>